<organism evidence="1 2">
    <name type="scientific">Hymenobacter polaris</name>
    <dbReference type="NCBI Taxonomy" id="2682546"/>
    <lineage>
        <taxon>Bacteria</taxon>
        <taxon>Pseudomonadati</taxon>
        <taxon>Bacteroidota</taxon>
        <taxon>Cytophagia</taxon>
        <taxon>Cytophagales</taxon>
        <taxon>Hymenobacteraceae</taxon>
        <taxon>Hymenobacter</taxon>
    </lineage>
</organism>
<dbReference type="Proteomes" id="UP000559626">
    <property type="component" value="Unassembled WGS sequence"/>
</dbReference>
<accession>A0A7Y0AB22</accession>
<evidence type="ECO:0000313" key="1">
    <source>
        <dbReference type="EMBL" id="NML64028.1"/>
    </source>
</evidence>
<evidence type="ECO:0000313" key="2">
    <source>
        <dbReference type="Proteomes" id="UP000559626"/>
    </source>
</evidence>
<sequence length="111" mass="12030">MEASQPASQEFVNHVYAYAANLLVKMKKNSAEVRQLLITQGLDAESAAVVVSNLEIELRDVEQARARKDLLHGGLWCAGGVALTVADSGFIFWGAIIVGGIQFFKGLINLR</sequence>
<keyword evidence="2" id="KW-1185">Reference proteome</keyword>
<name>A0A7Y0AB22_9BACT</name>
<proteinExistence type="predicted"/>
<reference evidence="1 2" key="1">
    <citation type="submission" date="2020-04" db="EMBL/GenBank/DDBJ databases">
        <title>Hymenobacter polaris sp. nov., isolated from Arctic soil.</title>
        <authorList>
            <person name="Dahal R.H."/>
        </authorList>
    </citation>
    <scope>NUCLEOTIDE SEQUENCE [LARGE SCALE GENOMIC DNA]</scope>
    <source>
        <strain evidence="1 2">RP-2-7</strain>
    </source>
</reference>
<comment type="caution">
    <text evidence="1">The sequence shown here is derived from an EMBL/GenBank/DDBJ whole genome shotgun (WGS) entry which is preliminary data.</text>
</comment>
<dbReference type="EMBL" id="JABBGH010000001">
    <property type="protein sequence ID" value="NML64028.1"/>
    <property type="molecule type" value="Genomic_DNA"/>
</dbReference>
<dbReference type="AlphaFoldDB" id="A0A7Y0AB22"/>
<dbReference type="RefSeq" id="WP_169529355.1">
    <property type="nucleotide sequence ID" value="NZ_JABBGH010000001.1"/>
</dbReference>
<gene>
    <name evidence="1" type="ORF">HHL22_02305</name>
</gene>
<protein>
    <submittedName>
        <fullName evidence="1">Uncharacterized protein</fullName>
    </submittedName>
</protein>